<name>A0A7S2QZZ6_9STRA</name>
<protein>
    <recommendedName>
        <fullName evidence="3">inorganic diphosphatase</fullName>
        <ecNumber evidence="3">3.6.1.1</ecNumber>
    </recommendedName>
</protein>
<proteinExistence type="inferred from homology"/>
<evidence type="ECO:0000256" key="3">
    <source>
        <dbReference type="ARBA" id="ARBA00012146"/>
    </source>
</evidence>
<comment type="cofactor">
    <cofactor evidence="1">
        <name>Mg(2+)</name>
        <dbReference type="ChEBI" id="CHEBI:18420"/>
    </cofactor>
</comment>
<evidence type="ECO:0000256" key="6">
    <source>
        <dbReference type="ARBA" id="ARBA00022842"/>
    </source>
</evidence>
<feature type="signal peptide" evidence="7">
    <location>
        <begin position="1"/>
        <end position="25"/>
    </location>
</feature>
<dbReference type="EMBL" id="HBHI01001434">
    <property type="protein sequence ID" value="CAD9656885.1"/>
    <property type="molecule type" value="Transcribed_RNA"/>
</dbReference>
<comment type="similarity">
    <text evidence="2">Belongs to the PPase family.</text>
</comment>
<dbReference type="PROSITE" id="PS00387">
    <property type="entry name" value="PPASE"/>
    <property type="match status" value="1"/>
</dbReference>
<evidence type="ECO:0000256" key="7">
    <source>
        <dbReference type="SAM" id="SignalP"/>
    </source>
</evidence>
<keyword evidence="5" id="KW-0378">Hydrolase</keyword>
<dbReference type="GO" id="GO:0006796">
    <property type="term" value="P:phosphate-containing compound metabolic process"/>
    <property type="evidence" value="ECO:0007669"/>
    <property type="project" value="InterPro"/>
</dbReference>
<evidence type="ECO:0000313" key="8">
    <source>
        <dbReference type="EMBL" id="CAD9656885.1"/>
    </source>
</evidence>
<dbReference type="Pfam" id="PF00719">
    <property type="entry name" value="Pyrophosphatase"/>
    <property type="match status" value="1"/>
</dbReference>
<accession>A0A7S2QZZ6</accession>
<keyword evidence="4" id="KW-0479">Metal-binding</keyword>
<dbReference type="GO" id="GO:0005737">
    <property type="term" value="C:cytoplasm"/>
    <property type="evidence" value="ECO:0007669"/>
    <property type="project" value="InterPro"/>
</dbReference>
<dbReference type="InterPro" id="IPR036649">
    <property type="entry name" value="Pyrophosphatase_sf"/>
</dbReference>
<keyword evidence="7" id="KW-0732">Signal</keyword>
<keyword evidence="6" id="KW-0460">Magnesium</keyword>
<dbReference type="CDD" id="cd00412">
    <property type="entry name" value="pyrophosphatase"/>
    <property type="match status" value="1"/>
</dbReference>
<feature type="chain" id="PRO_5031309954" description="inorganic diphosphatase" evidence="7">
    <location>
        <begin position="26"/>
        <end position="280"/>
    </location>
</feature>
<dbReference type="GO" id="GO:0004427">
    <property type="term" value="F:inorganic diphosphate phosphatase activity"/>
    <property type="evidence" value="ECO:0007669"/>
    <property type="project" value="UniProtKB-EC"/>
</dbReference>
<dbReference type="AlphaFoldDB" id="A0A7S2QZZ6"/>
<evidence type="ECO:0000256" key="2">
    <source>
        <dbReference type="ARBA" id="ARBA00006220"/>
    </source>
</evidence>
<sequence>MVSLMFKNVFMSSVTLLLGVTLVFATNDVEVINSKIIKEGTFGSKSYRINYKGGEDGESIISPWHDIPLKNDNGDGNYNMVVEIPKMTTAKMEIATKEKNNPIAQDLTKKGTIRDYHGPIFWNYGCIPQTWEDPNVLHPQLNIIGDNDPIDLVEIGSAVLGMGSVKEVKVLGALAMIDDGELDWKVIVLATDDPLADQYNDIDDVPDVVKSGIREWFRWYKTPDNKALNRFGFDEKYITRQEAIDVIEETHVAWKKLKAGMTSPDKLWVGETTDSFASDL</sequence>
<dbReference type="InterPro" id="IPR008162">
    <property type="entry name" value="Pyrophosphatase"/>
</dbReference>
<dbReference type="SUPFAM" id="SSF50324">
    <property type="entry name" value="Inorganic pyrophosphatase"/>
    <property type="match status" value="1"/>
</dbReference>
<reference evidence="8" key="1">
    <citation type="submission" date="2021-01" db="EMBL/GenBank/DDBJ databases">
        <authorList>
            <person name="Corre E."/>
            <person name="Pelletier E."/>
            <person name="Niang G."/>
            <person name="Scheremetjew M."/>
            <person name="Finn R."/>
            <person name="Kale V."/>
            <person name="Holt S."/>
            <person name="Cochrane G."/>
            <person name="Meng A."/>
            <person name="Brown T."/>
            <person name="Cohen L."/>
        </authorList>
    </citation>
    <scope>NUCLEOTIDE SEQUENCE</scope>
    <source>
        <strain evidence="8">CCMP1452</strain>
    </source>
</reference>
<dbReference type="Gene3D" id="3.90.80.10">
    <property type="entry name" value="Inorganic pyrophosphatase"/>
    <property type="match status" value="1"/>
</dbReference>
<organism evidence="8">
    <name type="scientific">Eucampia antarctica</name>
    <dbReference type="NCBI Taxonomy" id="49252"/>
    <lineage>
        <taxon>Eukaryota</taxon>
        <taxon>Sar</taxon>
        <taxon>Stramenopiles</taxon>
        <taxon>Ochrophyta</taxon>
        <taxon>Bacillariophyta</taxon>
        <taxon>Mediophyceae</taxon>
        <taxon>Biddulphiophycidae</taxon>
        <taxon>Hemiaulales</taxon>
        <taxon>Hemiaulaceae</taxon>
        <taxon>Eucampia</taxon>
    </lineage>
</organism>
<dbReference type="EC" id="3.6.1.1" evidence="3"/>
<dbReference type="GO" id="GO:0000287">
    <property type="term" value="F:magnesium ion binding"/>
    <property type="evidence" value="ECO:0007669"/>
    <property type="project" value="InterPro"/>
</dbReference>
<evidence type="ECO:0000256" key="5">
    <source>
        <dbReference type="ARBA" id="ARBA00022801"/>
    </source>
</evidence>
<evidence type="ECO:0000256" key="1">
    <source>
        <dbReference type="ARBA" id="ARBA00001946"/>
    </source>
</evidence>
<evidence type="ECO:0000256" key="4">
    <source>
        <dbReference type="ARBA" id="ARBA00022723"/>
    </source>
</evidence>
<gene>
    <name evidence="8" type="ORF">EANT1437_LOCUS684</name>
</gene>
<dbReference type="PANTHER" id="PTHR10286">
    <property type="entry name" value="INORGANIC PYROPHOSPHATASE"/>
    <property type="match status" value="1"/>
</dbReference>